<keyword evidence="5" id="KW-1185">Reference proteome</keyword>
<dbReference type="Proteomes" id="UP000178912">
    <property type="component" value="Unassembled WGS sequence"/>
</dbReference>
<evidence type="ECO:0000256" key="1">
    <source>
        <dbReference type="ARBA" id="ARBA00012261"/>
    </source>
</evidence>
<dbReference type="InterPro" id="IPR041711">
    <property type="entry name" value="Met-tRNA-FMT_N"/>
</dbReference>
<dbReference type="Pfam" id="PF00551">
    <property type="entry name" value="Formyl_trans_N"/>
    <property type="match status" value="1"/>
</dbReference>
<sequence length="494" mass="56115">MISLFLSRPFARKVNISRFGVYQNRFRSANKKTCKPLRILFCGSDEFSIASLDKLYLKHTREPEFIKSIDVVCRPGKPTGRSLKTIRDVPIKAFAQKRGLTVHEIDTFTGWELPRPDNESINLIIAVSFGRFVPPRILNAVEYGGLNVHPSLLPDYRGSAPLQRMLIKDEGMCGVTLQTLDSKTFDHGLILGQKELPYEPGTMTFHTLLDKVTPEATKLLIHGIKRRCFIPPLIELRTPRSKEYDLDPDRLNHASKITPADKRIYWQIKSADEDLPKRHRALGRLWTRALVSPTKSKRLIFHDIEGTRRPDALIESSEKAQSRGEDRLLENHREKTVHFFVEDQELHDPILYCEDGQAVIFRTPRRAIRVKRITVEGGKEMDASKAMKSLKSDESWTLIRRVDRMRRRTRLFDAVPNASDADSAHLEPGNADSTGNSVEELPESEAETKPDVAKVVDQATGVKDAQLAQDAEIQVSPALVPFRPKLSAISRDKY</sequence>
<reference evidence="5" key="1">
    <citation type="submission" date="2016-03" db="EMBL/GenBank/DDBJ databases">
        <authorList>
            <person name="Guldener U."/>
        </authorList>
    </citation>
    <scope>NUCLEOTIDE SEQUENCE [LARGE SCALE GENOMIC DNA]</scope>
    <source>
        <strain evidence="5">04CH-RAC-A.6.1</strain>
    </source>
</reference>
<evidence type="ECO:0000256" key="2">
    <source>
        <dbReference type="SAM" id="MobiDB-lite"/>
    </source>
</evidence>
<organism evidence="4 5">
    <name type="scientific">Rhynchosporium agropyri</name>
    <dbReference type="NCBI Taxonomy" id="914238"/>
    <lineage>
        <taxon>Eukaryota</taxon>
        <taxon>Fungi</taxon>
        <taxon>Dikarya</taxon>
        <taxon>Ascomycota</taxon>
        <taxon>Pezizomycotina</taxon>
        <taxon>Leotiomycetes</taxon>
        <taxon>Helotiales</taxon>
        <taxon>Ploettnerulaceae</taxon>
        <taxon>Rhynchosporium</taxon>
    </lineage>
</organism>
<dbReference type="CDD" id="cd08646">
    <property type="entry name" value="FMT_core_Met-tRNA-FMT_N"/>
    <property type="match status" value="1"/>
</dbReference>
<protein>
    <recommendedName>
        <fullName evidence="1">methionyl-tRNA formyltransferase</fullName>
        <ecNumber evidence="1">2.1.2.9</ecNumber>
    </recommendedName>
</protein>
<dbReference type="SUPFAM" id="SSF53328">
    <property type="entry name" value="Formyltransferase"/>
    <property type="match status" value="1"/>
</dbReference>
<dbReference type="InterPro" id="IPR002376">
    <property type="entry name" value="Formyl_transf_N"/>
</dbReference>
<dbReference type="GO" id="GO:0005739">
    <property type="term" value="C:mitochondrion"/>
    <property type="evidence" value="ECO:0007669"/>
    <property type="project" value="TreeGrafter"/>
</dbReference>
<gene>
    <name evidence="4" type="ORF">RAG0_01469</name>
</gene>
<proteinExistence type="predicted"/>
<dbReference type="EC" id="2.1.2.9" evidence="1"/>
<dbReference type="AlphaFoldDB" id="A0A1E1JWV3"/>
<dbReference type="PANTHER" id="PTHR11138:SF5">
    <property type="entry name" value="METHIONYL-TRNA FORMYLTRANSFERASE, MITOCHONDRIAL"/>
    <property type="match status" value="1"/>
</dbReference>
<dbReference type="Gene3D" id="3.40.50.12230">
    <property type="match status" value="1"/>
</dbReference>
<dbReference type="EMBL" id="FJUX01000005">
    <property type="protein sequence ID" value="CZS90357.1"/>
    <property type="molecule type" value="Genomic_DNA"/>
</dbReference>
<evidence type="ECO:0000259" key="3">
    <source>
        <dbReference type="Pfam" id="PF00551"/>
    </source>
</evidence>
<dbReference type="OrthoDB" id="10268103at2759"/>
<feature type="domain" description="Formyl transferase N-terminal" evidence="3">
    <location>
        <begin position="38"/>
        <end position="222"/>
    </location>
</feature>
<dbReference type="PANTHER" id="PTHR11138">
    <property type="entry name" value="METHIONYL-TRNA FORMYLTRANSFERASE"/>
    <property type="match status" value="1"/>
</dbReference>
<dbReference type="GO" id="GO:0004479">
    <property type="term" value="F:methionyl-tRNA formyltransferase activity"/>
    <property type="evidence" value="ECO:0007669"/>
    <property type="project" value="UniProtKB-EC"/>
</dbReference>
<evidence type="ECO:0000313" key="4">
    <source>
        <dbReference type="EMBL" id="CZS90357.1"/>
    </source>
</evidence>
<accession>A0A1E1JWV3</accession>
<dbReference type="InterPro" id="IPR036477">
    <property type="entry name" value="Formyl_transf_N_sf"/>
</dbReference>
<name>A0A1E1JWV3_9HELO</name>
<evidence type="ECO:0000313" key="5">
    <source>
        <dbReference type="Proteomes" id="UP000178912"/>
    </source>
</evidence>
<feature type="region of interest" description="Disordered" evidence="2">
    <location>
        <begin position="414"/>
        <end position="451"/>
    </location>
</feature>